<protein>
    <submittedName>
        <fullName evidence="6">Methyl-accepting chemotaxis protein</fullName>
    </submittedName>
</protein>
<evidence type="ECO:0000313" key="6">
    <source>
        <dbReference type="EMBL" id="MFJ3044447.1"/>
    </source>
</evidence>
<dbReference type="Pfam" id="PF00015">
    <property type="entry name" value="MCPsignal"/>
    <property type="match status" value="1"/>
</dbReference>
<evidence type="ECO:0000313" key="7">
    <source>
        <dbReference type="Proteomes" id="UP001617427"/>
    </source>
</evidence>
<dbReference type="PRINTS" id="PR00260">
    <property type="entry name" value="CHEMTRNSDUCR"/>
</dbReference>
<dbReference type="InterPro" id="IPR024478">
    <property type="entry name" value="HlyB_4HB_MCP"/>
</dbReference>
<dbReference type="PANTHER" id="PTHR43531">
    <property type="entry name" value="PROTEIN ICFG"/>
    <property type="match status" value="1"/>
</dbReference>
<evidence type="ECO:0000256" key="2">
    <source>
        <dbReference type="ARBA" id="ARBA00029447"/>
    </source>
</evidence>
<comment type="similarity">
    <text evidence="2">Belongs to the methyl-accepting chemotaxis (MCP) protein family.</text>
</comment>
<dbReference type="PROSITE" id="PS50111">
    <property type="entry name" value="CHEMOTAXIS_TRANSDUC_2"/>
    <property type="match status" value="1"/>
</dbReference>
<dbReference type="PANTHER" id="PTHR43531:SF11">
    <property type="entry name" value="METHYL-ACCEPTING CHEMOTAXIS PROTEIN 3"/>
    <property type="match status" value="1"/>
</dbReference>
<dbReference type="InterPro" id="IPR004089">
    <property type="entry name" value="MCPsignal_dom"/>
</dbReference>
<dbReference type="EMBL" id="JBIUZV010000001">
    <property type="protein sequence ID" value="MFJ3044447.1"/>
    <property type="molecule type" value="Genomic_DNA"/>
</dbReference>
<dbReference type="Pfam" id="PF12729">
    <property type="entry name" value="4HB_MCP_1"/>
    <property type="match status" value="1"/>
</dbReference>
<keyword evidence="4" id="KW-1133">Transmembrane helix</keyword>
<sequence length="525" mass="56440">MKLANKLGLFFAVAASITLAVGIEGTYNLFKVNRLLQEVYVSNLKTIVNLDDARKYAQDIYLNMTMLQKADGSAERVRITSMVESGVTEMGKSFAAYKATTVLSPLEAELQQQCEQMLSDYVQVVKQASKPLQVGEDASAVAANVYLQSERVRNQLQSLTEENVRQATDNKTRADELERRNIVTMVGITALAAFIALLLGLYTRYLFARQIGGDPREAMESLKRAAAGDLTTRFNVSRLGSGSMLDSAQQMMDRLNGVLHDVSLAISMLASASGQLAAAAQQLSDNSSRQATNAEETGSVVEEITATVSHNTDNANKTNEIAGESARTAKESAQVVRDTIDAMRAIAGQIGVIDDIAYQTNLLALNASIEAARAGEHGRGFGVVAGEVRKLAERSQAAAQEIVDVASRSMELAERAGGLLDNMLPAIQRTADLVDDISFSAREQNSGLVQINVAIGQISQAAQLNAAASEELSATSEEMSTQALNLRELMRYFSLDVRHGSVNAESMLSGKQRLGTSRTSALEAV</sequence>
<dbReference type="InterPro" id="IPR051310">
    <property type="entry name" value="MCP_chemotaxis"/>
</dbReference>
<keyword evidence="4" id="KW-0812">Transmembrane</keyword>
<gene>
    <name evidence="6" type="ORF">ACIPEN_01335</name>
</gene>
<proteinExistence type="inferred from homology"/>
<feature type="transmembrane region" description="Helical" evidence="4">
    <location>
        <begin position="182"/>
        <end position="202"/>
    </location>
</feature>
<dbReference type="RefSeq" id="WP_082221595.1">
    <property type="nucleotide sequence ID" value="NZ_JBIUZV010000001.1"/>
</dbReference>
<evidence type="ECO:0000259" key="5">
    <source>
        <dbReference type="PROSITE" id="PS50111"/>
    </source>
</evidence>
<keyword evidence="4" id="KW-0472">Membrane</keyword>
<dbReference type="SUPFAM" id="SSF58104">
    <property type="entry name" value="Methyl-accepting chemotaxis protein (MCP) signaling domain"/>
    <property type="match status" value="1"/>
</dbReference>
<evidence type="ECO:0000256" key="3">
    <source>
        <dbReference type="PROSITE-ProRule" id="PRU00284"/>
    </source>
</evidence>
<dbReference type="InterPro" id="IPR004090">
    <property type="entry name" value="Chemotax_Me-accpt_rcpt"/>
</dbReference>
<keyword evidence="3" id="KW-0807">Transducer</keyword>
<feature type="domain" description="Methyl-accepting transducer" evidence="5">
    <location>
        <begin position="265"/>
        <end position="480"/>
    </location>
</feature>
<comment type="caution">
    <text evidence="6">The sequence shown here is derived from an EMBL/GenBank/DDBJ whole genome shotgun (WGS) entry which is preliminary data.</text>
</comment>
<evidence type="ECO:0000256" key="4">
    <source>
        <dbReference type="SAM" id="Phobius"/>
    </source>
</evidence>
<evidence type="ECO:0000256" key="1">
    <source>
        <dbReference type="ARBA" id="ARBA00022500"/>
    </source>
</evidence>
<dbReference type="SMART" id="SM00283">
    <property type="entry name" value="MA"/>
    <property type="match status" value="1"/>
</dbReference>
<organism evidence="6 7">
    <name type="scientific">Herbaspirillum chlorophenolicum</name>
    <dbReference type="NCBI Taxonomy" id="211589"/>
    <lineage>
        <taxon>Bacteria</taxon>
        <taxon>Pseudomonadati</taxon>
        <taxon>Pseudomonadota</taxon>
        <taxon>Betaproteobacteria</taxon>
        <taxon>Burkholderiales</taxon>
        <taxon>Oxalobacteraceae</taxon>
        <taxon>Herbaspirillum</taxon>
    </lineage>
</organism>
<dbReference type="Proteomes" id="UP001617427">
    <property type="component" value="Unassembled WGS sequence"/>
</dbReference>
<accession>A0ABW8EWJ9</accession>
<keyword evidence="7" id="KW-1185">Reference proteome</keyword>
<keyword evidence="1" id="KW-0145">Chemotaxis</keyword>
<dbReference type="Gene3D" id="1.10.287.950">
    <property type="entry name" value="Methyl-accepting chemotaxis protein"/>
    <property type="match status" value="1"/>
</dbReference>
<reference evidence="6 7" key="1">
    <citation type="submission" date="2024-10" db="EMBL/GenBank/DDBJ databases">
        <title>The Natural Products Discovery Center: Release of the First 8490 Sequenced Strains for Exploring Actinobacteria Biosynthetic Diversity.</title>
        <authorList>
            <person name="Kalkreuter E."/>
            <person name="Kautsar S.A."/>
            <person name="Yang D."/>
            <person name="Bader C.D."/>
            <person name="Teijaro C.N."/>
            <person name="Fluegel L."/>
            <person name="Davis C.M."/>
            <person name="Simpson J.R."/>
            <person name="Lauterbach L."/>
            <person name="Steele A.D."/>
            <person name="Gui C."/>
            <person name="Meng S."/>
            <person name="Li G."/>
            <person name="Viehrig K."/>
            <person name="Ye F."/>
            <person name="Su P."/>
            <person name="Kiefer A.F."/>
            <person name="Nichols A."/>
            <person name="Cepeda A.J."/>
            <person name="Yan W."/>
            <person name="Fan B."/>
            <person name="Jiang Y."/>
            <person name="Adhikari A."/>
            <person name="Zheng C.-J."/>
            <person name="Schuster L."/>
            <person name="Cowan T.M."/>
            <person name="Smanski M.J."/>
            <person name="Chevrette M.G."/>
            <person name="De Carvalho L.P.S."/>
            <person name="Shen B."/>
        </authorList>
    </citation>
    <scope>NUCLEOTIDE SEQUENCE [LARGE SCALE GENOMIC DNA]</scope>
    <source>
        <strain evidence="6 7">NPDC087045</strain>
    </source>
</reference>
<name>A0ABW8EWJ9_9BURK</name>